<protein>
    <submittedName>
        <fullName evidence="3">NifU-like domain-containing protein</fullName>
    </submittedName>
</protein>
<comment type="function">
    <text evidence="1">May be involved in the formation or repair of [Fe-S] clusters present in iron-sulfur proteins.</text>
</comment>
<organism evidence="3 4">
    <name type="scientific">Spiroplasma turonicum</name>
    <dbReference type="NCBI Taxonomy" id="216946"/>
    <lineage>
        <taxon>Bacteria</taxon>
        <taxon>Bacillati</taxon>
        <taxon>Mycoplasmatota</taxon>
        <taxon>Mollicutes</taxon>
        <taxon>Entomoplasmatales</taxon>
        <taxon>Spiroplasmataceae</taxon>
        <taxon>Spiroplasma</taxon>
    </lineage>
</organism>
<dbReference type="Pfam" id="PF01106">
    <property type="entry name" value="NifU"/>
    <property type="match status" value="1"/>
</dbReference>
<evidence type="ECO:0000259" key="2">
    <source>
        <dbReference type="Pfam" id="PF01106"/>
    </source>
</evidence>
<feature type="domain" description="NIF system FeS cluster assembly NifU C-terminal" evidence="2">
    <location>
        <begin position="12"/>
        <end position="71"/>
    </location>
</feature>
<dbReference type="InterPro" id="IPR001075">
    <property type="entry name" value="NIF_FeS_clus_asmbl_NifU_C"/>
</dbReference>
<accession>A0A0K1P575</accession>
<dbReference type="GO" id="GO:0016226">
    <property type="term" value="P:iron-sulfur cluster assembly"/>
    <property type="evidence" value="ECO:0007669"/>
    <property type="project" value="InterPro"/>
</dbReference>
<dbReference type="PATRIC" id="fig|216946.3.peg.219"/>
<dbReference type="KEGG" id="stur:STURON_00220"/>
<reference evidence="3 4" key="1">
    <citation type="journal article" date="2015" name="Genome Announc.">
        <title>Complete Genome Sequence of Spiroplasma turonicum Strain Tab4cT, a Parasite of a Horse Fly, Haematopota sp. (Diptera: Tabanidae).</title>
        <authorList>
            <person name="Davis R.E."/>
            <person name="Shao J."/>
            <person name="Zhao Y."/>
            <person name="Gasparich G.E."/>
            <person name="Gaynor B.J."/>
            <person name="Donofrio N."/>
        </authorList>
    </citation>
    <scope>NUCLEOTIDE SEQUENCE [LARGE SCALE GENOMIC DNA]</scope>
    <source>
        <strain evidence="3 4">Tab4c</strain>
    </source>
</reference>
<dbReference type="GO" id="GO:0005506">
    <property type="term" value="F:iron ion binding"/>
    <property type="evidence" value="ECO:0007669"/>
    <property type="project" value="InterPro"/>
</dbReference>
<evidence type="ECO:0000256" key="1">
    <source>
        <dbReference type="ARBA" id="ARBA00049958"/>
    </source>
</evidence>
<dbReference type="SUPFAM" id="SSF117916">
    <property type="entry name" value="Fe-S cluster assembly (FSCA) domain-like"/>
    <property type="match status" value="1"/>
</dbReference>
<evidence type="ECO:0000313" key="3">
    <source>
        <dbReference type="EMBL" id="AKU79466.1"/>
    </source>
</evidence>
<dbReference type="InterPro" id="IPR034904">
    <property type="entry name" value="FSCA_dom_sf"/>
</dbReference>
<dbReference type="GO" id="GO:0051536">
    <property type="term" value="F:iron-sulfur cluster binding"/>
    <property type="evidence" value="ECO:0007669"/>
    <property type="project" value="InterPro"/>
</dbReference>
<dbReference type="STRING" id="216946.STURO_v1c02190"/>
<proteinExistence type="predicted"/>
<dbReference type="Proteomes" id="UP000067243">
    <property type="component" value="Chromosome"/>
</dbReference>
<dbReference type="RefSeq" id="WP_236681162.1">
    <property type="nucleotide sequence ID" value="NZ_CP012328.1"/>
</dbReference>
<dbReference type="AlphaFoldDB" id="A0A0K1P575"/>
<keyword evidence="4" id="KW-1185">Reference proteome</keyword>
<name>A0A0K1P575_9MOLU</name>
<gene>
    <name evidence="3" type="ORF">STURON_00220</name>
</gene>
<dbReference type="EMBL" id="CP012328">
    <property type="protein sequence ID" value="AKU79466.1"/>
    <property type="molecule type" value="Genomic_DNA"/>
</dbReference>
<sequence>MENKELEKKILDMLDQLKVYINQDGGDMEFVAFKNKIVYIRLKGNCVGCGLTDITFKEGVESILIEEFPYDIDGVEIVL</sequence>
<evidence type="ECO:0000313" key="4">
    <source>
        <dbReference type="Proteomes" id="UP000067243"/>
    </source>
</evidence>
<dbReference type="Gene3D" id="3.30.300.130">
    <property type="entry name" value="Fe-S cluster assembly (FSCA)"/>
    <property type="match status" value="1"/>
</dbReference>